<dbReference type="EMBL" id="PESE01000011">
    <property type="protein sequence ID" value="PYD36621.1"/>
    <property type="molecule type" value="Genomic_DNA"/>
</dbReference>
<evidence type="ECO:0000313" key="1">
    <source>
        <dbReference type="EMBL" id="PYD36621.1"/>
    </source>
</evidence>
<comment type="caution">
    <text evidence="1">The sequence shown here is derived from an EMBL/GenBank/DDBJ whole genome shotgun (WGS) entry which is preliminary data.</text>
</comment>
<evidence type="ECO:0000313" key="2">
    <source>
        <dbReference type="Proteomes" id="UP000248196"/>
    </source>
</evidence>
<sequence>MYNDQYKLDQALAEALEKVKTQGRRMIAAHESIFREQPSIGALFVVRKQWADKRALTHKMPGG</sequence>
<protein>
    <submittedName>
        <fullName evidence="1">Uncharacterized protein</fullName>
    </submittedName>
</protein>
<dbReference type="Proteomes" id="UP000248196">
    <property type="component" value="Unassembled WGS sequence"/>
</dbReference>
<proteinExistence type="predicted"/>
<reference evidence="1 2" key="1">
    <citation type="submission" date="2017-11" db="EMBL/GenBank/DDBJ databases">
        <title>Genome sequence of the oocydin A producing rhizobacterium Serratia plymuthica 4Rx5.</title>
        <authorList>
            <person name="Matilla M.A."/>
            <person name="Udaondo Z."/>
            <person name="Salmond G.P.C."/>
        </authorList>
    </citation>
    <scope>NUCLEOTIDE SEQUENCE [LARGE SCALE GENOMIC DNA]</scope>
    <source>
        <strain evidence="1 2">4Rx5</strain>
    </source>
</reference>
<gene>
    <name evidence="1" type="ORF">CT690_24065</name>
</gene>
<name>A0A318NRZ8_SERPL</name>
<dbReference type="AlphaFoldDB" id="A0A318NRZ8"/>
<accession>A0A318NRZ8</accession>
<organism evidence="1 2">
    <name type="scientific">Serratia plymuthica</name>
    <dbReference type="NCBI Taxonomy" id="82996"/>
    <lineage>
        <taxon>Bacteria</taxon>
        <taxon>Pseudomonadati</taxon>
        <taxon>Pseudomonadota</taxon>
        <taxon>Gammaproteobacteria</taxon>
        <taxon>Enterobacterales</taxon>
        <taxon>Yersiniaceae</taxon>
        <taxon>Serratia</taxon>
    </lineage>
</organism>